<organism evidence="2 3">
    <name type="scientific">Bradyrhizobium erythrophlei</name>
    <dbReference type="NCBI Taxonomy" id="1437360"/>
    <lineage>
        <taxon>Bacteria</taxon>
        <taxon>Pseudomonadati</taxon>
        <taxon>Pseudomonadota</taxon>
        <taxon>Alphaproteobacteria</taxon>
        <taxon>Hyphomicrobiales</taxon>
        <taxon>Nitrobacteraceae</taxon>
        <taxon>Bradyrhizobium</taxon>
    </lineage>
</organism>
<evidence type="ECO:0000256" key="1">
    <source>
        <dbReference type="SAM" id="MobiDB-lite"/>
    </source>
</evidence>
<dbReference type="AlphaFoldDB" id="A0A1M5WS79"/>
<dbReference type="Proteomes" id="UP000189796">
    <property type="component" value="Chromosome I"/>
</dbReference>
<name>A0A1M5WS79_9BRAD</name>
<dbReference type="InterPro" id="IPR018691">
    <property type="entry name" value="DUF2188"/>
</dbReference>
<proteinExistence type="predicted"/>
<dbReference type="EMBL" id="LT670817">
    <property type="protein sequence ID" value="SHH90427.1"/>
    <property type="molecule type" value="Genomic_DNA"/>
</dbReference>
<dbReference type="RefSeq" id="WP_079607676.1">
    <property type="nucleotide sequence ID" value="NZ_LT670817.1"/>
</dbReference>
<evidence type="ECO:0000313" key="3">
    <source>
        <dbReference type="Proteomes" id="UP000189796"/>
    </source>
</evidence>
<feature type="compositionally biased region" description="Basic and acidic residues" evidence="1">
    <location>
        <begin position="71"/>
        <end position="81"/>
    </location>
</feature>
<feature type="region of interest" description="Disordered" evidence="1">
    <location>
        <begin position="56"/>
        <end position="81"/>
    </location>
</feature>
<protein>
    <recommendedName>
        <fullName evidence="4">DUF2188 domain-containing protein</fullName>
    </recommendedName>
</protein>
<evidence type="ECO:0000313" key="2">
    <source>
        <dbReference type="EMBL" id="SHH90427.1"/>
    </source>
</evidence>
<reference evidence="2 3" key="1">
    <citation type="submission" date="2016-11" db="EMBL/GenBank/DDBJ databases">
        <authorList>
            <person name="Jaros S."/>
            <person name="Januszkiewicz K."/>
            <person name="Wedrychowicz H."/>
        </authorList>
    </citation>
    <scope>NUCLEOTIDE SEQUENCE [LARGE SCALE GENOMIC DNA]</scope>
    <source>
        <strain evidence="2 3">GAS138</strain>
    </source>
</reference>
<sequence>MSHVTYKIVQHDGGWAYTVDGVFSEAFATHAAALAAAKRAAAEQRVPGRTEAIEYETADGKWHTETAAGGDRPDTDVEDKR</sequence>
<gene>
    <name evidence="2" type="ORF">SAMN05443248_6766</name>
</gene>
<dbReference type="Pfam" id="PF09954">
    <property type="entry name" value="DUF2188"/>
    <property type="match status" value="1"/>
</dbReference>
<evidence type="ECO:0008006" key="4">
    <source>
        <dbReference type="Google" id="ProtNLM"/>
    </source>
</evidence>
<accession>A0A1M5WS79</accession>
<dbReference type="OrthoDB" id="7596641at2"/>